<reference evidence="1 2" key="1">
    <citation type="journal article" date="2011" name="BMC Genomics">
        <title>Insight into cross-talk between intra-amoebal pathogens.</title>
        <authorList>
            <person name="Gimenez G."/>
            <person name="Bertelli C."/>
            <person name="Moliner C."/>
            <person name="Robert C."/>
            <person name="Raoult D."/>
            <person name="Fournier P.E."/>
            <person name="Greub G."/>
        </authorList>
    </citation>
    <scope>NUCLEOTIDE SEQUENCE [LARGE SCALE GENOMIC DNA]</scope>
    <source>
        <strain evidence="1 2">LLAP12</strain>
    </source>
</reference>
<dbReference type="OrthoDB" id="5634552at2"/>
<name>G9EQJ6_9GAMM</name>
<dbReference type="HOGENOM" id="CLU_517573_0_0_6"/>
<organism evidence="1 2">
    <name type="scientific">Legionella drancourtii LLAP12</name>
    <dbReference type="NCBI Taxonomy" id="658187"/>
    <lineage>
        <taxon>Bacteria</taxon>
        <taxon>Pseudomonadati</taxon>
        <taxon>Pseudomonadota</taxon>
        <taxon>Gammaproteobacteria</taxon>
        <taxon>Legionellales</taxon>
        <taxon>Legionellaceae</taxon>
        <taxon>Legionella</taxon>
    </lineage>
</organism>
<dbReference type="AlphaFoldDB" id="G9EQJ6"/>
<dbReference type="InParanoid" id="G9EQJ6"/>
<gene>
    <name evidence="1" type="ORF">LDG_7543</name>
</gene>
<protein>
    <submittedName>
        <fullName evidence="1">Uncharacterized protein</fullName>
    </submittedName>
</protein>
<dbReference type="EMBL" id="JH413830">
    <property type="protein sequence ID" value="EHL30442.1"/>
    <property type="molecule type" value="Genomic_DNA"/>
</dbReference>
<keyword evidence="2" id="KW-1185">Reference proteome</keyword>
<evidence type="ECO:0000313" key="1">
    <source>
        <dbReference type="EMBL" id="EHL30442.1"/>
    </source>
</evidence>
<proteinExistence type="predicted"/>
<accession>G9EQJ6</accession>
<dbReference type="Proteomes" id="UP000002770">
    <property type="component" value="Unassembled WGS sequence"/>
</dbReference>
<dbReference type="eggNOG" id="ENOG5031898">
    <property type="taxonomic scope" value="Bacteria"/>
</dbReference>
<sequence>MFIDELAKTYLRLEKIKLTLNTVSQKQEKALKQFNQNIYITDLIVRSPFASFGESDSHAKHQVSSTLRLQTQITTLFALANEHHREMYCEKDSLGFYQLKKEKKNHVTRLSTHEFSFYTKIPLTLNEFQLLLSDIEKMANTLTPNVHILLSSFAVYNNAGTLFNMSLFIEGGTPSKIHAFSKNTASAQDIYYNDQQSLFSQQQDKKGTFHADEITAEDGITMSTGSVFEVKTKGGACYTQAIDICLDHALQHSKELITRRILTSENHNELLPNQIEQCISSNTIHIHEDSLISDFFIHVDPNTSMHNYGATGGGKVLTDIAIKRIIPIEYPNMKIIEYNFGYQIINPSFGTEYYVEVFNERPAGKYKPELQPAVNQHNQEVLIKQLAFLKQECLGKKEADKLVLNIDQSTMLLQQIEQLEKTMLKRCKLTVLQELFKTEEYKQKQEAKEIIFDYMKLMKDAIRLKGNSSILLLRAWKKDLDFRLTSIGSLSVQSPLKKALKKDIKEIIDNKLQKDLGCEFEPQKRS</sequence>
<dbReference type="RefSeq" id="WP_006871451.1">
    <property type="nucleotide sequence ID" value="NZ_JH413830.1"/>
</dbReference>
<evidence type="ECO:0000313" key="2">
    <source>
        <dbReference type="Proteomes" id="UP000002770"/>
    </source>
</evidence>